<name>G2I428_KOMMN</name>
<dbReference type="Pfam" id="PF20901">
    <property type="entry name" value="Sf6_terminase"/>
    <property type="match status" value="1"/>
</dbReference>
<dbReference type="HOGENOM" id="CLU_125407_0_0_5"/>
<dbReference type="InterPro" id="IPR048683">
    <property type="entry name" value="Sf6_terminase"/>
</dbReference>
<dbReference type="STRING" id="634177.GLX_04630"/>
<dbReference type="EMBL" id="AP012159">
    <property type="protein sequence ID" value="BAK82875.1"/>
    <property type="molecule type" value="Genomic_DNA"/>
</dbReference>
<evidence type="ECO:0000313" key="1">
    <source>
        <dbReference type="EMBL" id="BAK82875.1"/>
    </source>
</evidence>
<dbReference type="eggNOG" id="ENOG5032T8S">
    <property type="taxonomic scope" value="Bacteria"/>
</dbReference>
<accession>G2I428</accession>
<proteinExistence type="predicted"/>
<protein>
    <submittedName>
        <fullName evidence="1">Phage associated protein</fullName>
    </submittedName>
</protein>
<dbReference type="PATRIC" id="fig|634177.7.peg.542"/>
<sequence length="185" mass="20572">MPARFMCLMLPQWDSAAHGTALQAGHTMPGTMQLLPARFLHTYLPYWPNPHRRVVMPEPAGPRRGAAYSRRLADEICARLSDGQSLRAICTDPAMPHRATVLRWLHANPEFRGLYTLAREAAADALAEEIVAIADRATGRDDVPAIKLRMEARMWVATRLRPAAERRTDTAPAITIAITPDDTDL</sequence>
<organism evidence="1 2">
    <name type="scientific">Komagataeibacter medellinensis (strain NBRC 3288 / BCRC 11682 / LMG 1693 / Kondo 51)</name>
    <name type="common">Gluconacetobacter medellinensis</name>
    <dbReference type="NCBI Taxonomy" id="634177"/>
    <lineage>
        <taxon>Bacteria</taxon>
        <taxon>Pseudomonadati</taxon>
        <taxon>Pseudomonadota</taxon>
        <taxon>Alphaproteobacteria</taxon>
        <taxon>Acetobacterales</taxon>
        <taxon>Acetobacteraceae</taxon>
        <taxon>Komagataeibacter</taxon>
    </lineage>
</organism>
<reference evidence="2" key="1">
    <citation type="journal article" date="2011" name="J. Bacteriol.">
        <title>Complete genome sequence of NBRC 3288, a unique cellulose-nonproducing strain of Gluconacetobacter xylinus isolated from vinegar.</title>
        <authorList>
            <person name="Ogino H."/>
            <person name="Azuma Y."/>
            <person name="Hosoyama A."/>
            <person name="Nakazawa H."/>
            <person name="Matsutani M."/>
            <person name="Hasegawa A."/>
            <person name="Otsuyama K."/>
            <person name="Matsushita K."/>
            <person name="Fujita N."/>
            <person name="Shirai M."/>
        </authorList>
    </citation>
    <scope>NUCLEOTIDE SEQUENCE [LARGE SCALE GENOMIC DNA]</scope>
    <source>
        <strain evidence="2">NBRC 3288 / BCRC 11682 / LMG 1693</strain>
    </source>
</reference>
<dbReference type="KEGG" id="gxy:GLX_04630"/>
<dbReference type="Gene3D" id="1.10.10.60">
    <property type="entry name" value="Homeodomain-like"/>
    <property type="match status" value="1"/>
</dbReference>
<gene>
    <name evidence="1" type="ordered locus">GLX_04630</name>
</gene>
<dbReference type="AlphaFoldDB" id="G2I428"/>
<evidence type="ECO:0000313" key="2">
    <source>
        <dbReference type="Proteomes" id="UP000009044"/>
    </source>
</evidence>
<dbReference type="Proteomes" id="UP000009044">
    <property type="component" value="Chromosome"/>
</dbReference>